<comment type="subcellular location">
    <subcellularLocation>
        <location evidence="1">Cytoplasm</location>
    </subcellularLocation>
</comment>
<keyword evidence="17" id="KW-1133">Transmembrane helix</keyword>
<keyword evidence="11" id="KW-0072">Autophagy</keyword>
<dbReference type="GO" id="GO:0000045">
    <property type="term" value="P:autophagosome assembly"/>
    <property type="evidence" value="ECO:0007669"/>
    <property type="project" value="TreeGrafter"/>
</dbReference>
<dbReference type="GO" id="GO:0010506">
    <property type="term" value="P:regulation of autophagy"/>
    <property type="evidence" value="ECO:0007669"/>
    <property type="project" value="InterPro"/>
</dbReference>
<dbReference type="GO" id="GO:0005829">
    <property type="term" value="C:cytosol"/>
    <property type="evidence" value="ECO:0007669"/>
    <property type="project" value="TreeGrafter"/>
</dbReference>
<feature type="binding site" evidence="15">
    <location>
        <position position="36"/>
    </location>
    <ligand>
        <name>ATP</name>
        <dbReference type="ChEBI" id="CHEBI:30616"/>
    </ligand>
</feature>
<evidence type="ECO:0000256" key="16">
    <source>
        <dbReference type="SAM" id="MobiDB-lite"/>
    </source>
</evidence>
<dbReference type="Pfam" id="PF00069">
    <property type="entry name" value="Pkinase"/>
    <property type="match status" value="1"/>
</dbReference>
<evidence type="ECO:0000256" key="17">
    <source>
        <dbReference type="SAM" id="Phobius"/>
    </source>
</evidence>
<evidence type="ECO:0000256" key="13">
    <source>
        <dbReference type="ARBA" id="ARBA00047899"/>
    </source>
</evidence>
<comment type="catalytic activity">
    <reaction evidence="13">
        <text>L-threonyl-[protein] + ATP = O-phospho-L-threonyl-[protein] + ADP + H(+)</text>
        <dbReference type="Rhea" id="RHEA:46608"/>
        <dbReference type="Rhea" id="RHEA-COMP:11060"/>
        <dbReference type="Rhea" id="RHEA-COMP:11605"/>
        <dbReference type="ChEBI" id="CHEBI:15378"/>
        <dbReference type="ChEBI" id="CHEBI:30013"/>
        <dbReference type="ChEBI" id="CHEBI:30616"/>
        <dbReference type="ChEBI" id="CHEBI:61977"/>
        <dbReference type="ChEBI" id="CHEBI:456216"/>
        <dbReference type="EC" id="2.7.11.1"/>
    </reaction>
</comment>
<proteinExistence type="predicted"/>
<name>A0A504Z0H9_FASGI</name>
<keyword evidence="9 19" id="KW-0418">Kinase</keyword>
<dbReference type="SUPFAM" id="SSF56112">
    <property type="entry name" value="Protein kinase-like (PK-like)"/>
    <property type="match status" value="1"/>
</dbReference>
<dbReference type="Pfam" id="PF04212">
    <property type="entry name" value="MIT"/>
    <property type="match status" value="1"/>
</dbReference>
<evidence type="ECO:0000256" key="11">
    <source>
        <dbReference type="ARBA" id="ARBA00023006"/>
    </source>
</evidence>
<dbReference type="SUPFAM" id="SSF116846">
    <property type="entry name" value="MIT domain"/>
    <property type="match status" value="1"/>
</dbReference>
<evidence type="ECO:0000259" key="18">
    <source>
        <dbReference type="PROSITE" id="PS50011"/>
    </source>
</evidence>
<reference evidence="19 20" key="1">
    <citation type="submission" date="2019-04" db="EMBL/GenBank/DDBJ databases">
        <title>Annotation for the trematode Fasciola gigantica.</title>
        <authorList>
            <person name="Choi Y.-J."/>
        </authorList>
    </citation>
    <scope>NUCLEOTIDE SEQUENCE [LARGE SCALE GENOMIC DNA]</scope>
    <source>
        <strain evidence="19">Uganda_cow_1</strain>
    </source>
</reference>
<feature type="transmembrane region" description="Helical" evidence="17">
    <location>
        <begin position="109"/>
        <end position="131"/>
    </location>
</feature>
<evidence type="ECO:0000256" key="12">
    <source>
        <dbReference type="ARBA" id="ARBA00032242"/>
    </source>
</evidence>
<evidence type="ECO:0000256" key="9">
    <source>
        <dbReference type="ARBA" id="ARBA00022777"/>
    </source>
</evidence>
<dbReference type="Gene3D" id="3.30.200.20">
    <property type="entry name" value="Phosphorylase Kinase, domain 1"/>
    <property type="match status" value="1"/>
</dbReference>
<dbReference type="PANTHER" id="PTHR24348:SF65">
    <property type="entry name" value="SERINE_THREONINE-PROTEIN KINASE ULK3"/>
    <property type="match status" value="1"/>
</dbReference>
<dbReference type="GO" id="GO:0034727">
    <property type="term" value="P:piecemeal microautophagy of the nucleus"/>
    <property type="evidence" value="ECO:0007669"/>
    <property type="project" value="TreeGrafter"/>
</dbReference>
<dbReference type="GO" id="GO:0034045">
    <property type="term" value="C:phagophore assembly site membrane"/>
    <property type="evidence" value="ECO:0007669"/>
    <property type="project" value="TreeGrafter"/>
</dbReference>
<dbReference type="PROSITE" id="PS00107">
    <property type="entry name" value="PROTEIN_KINASE_ATP"/>
    <property type="match status" value="1"/>
</dbReference>
<keyword evidence="10 15" id="KW-0067">ATP-binding</keyword>
<keyword evidence="20" id="KW-1185">Reference proteome</keyword>
<dbReference type="InterPro" id="IPR008271">
    <property type="entry name" value="Ser/Thr_kinase_AS"/>
</dbReference>
<dbReference type="EC" id="2.7.11.1" evidence="2"/>
<evidence type="ECO:0000256" key="10">
    <source>
        <dbReference type="ARBA" id="ARBA00022840"/>
    </source>
</evidence>
<evidence type="ECO:0000256" key="8">
    <source>
        <dbReference type="ARBA" id="ARBA00022741"/>
    </source>
</evidence>
<dbReference type="Proteomes" id="UP000316759">
    <property type="component" value="Unassembled WGS sequence"/>
</dbReference>
<comment type="catalytic activity">
    <reaction evidence="14">
        <text>L-seryl-[protein] + ATP = O-phospho-L-seryl-[protein] + ADP + H(+)</text>
        <dbReference type="Rhea" id="RHEA:17989"/>
        <dbReference type="Rhea" id="RHEA-COMP:9863"/>
        <dbReference type="Rhea" id="RHEA-COMP:11604"/>
        <dbReference type="ChEBI" id="CHEBI:15378"/>
        <dbReference type="ChEBI" id="CHEBI:29999"/>
        <dbReference type="ChEBI" id="CHEBI:30616"/>
        <dbReference type="ChEBI" id="CHEBI:83421"/>
        <dbReference type="ChEBI" id="CHEBI:456216"/>
        <dbReference type="EC" id="2.7.11.1"/>
    </reaction>
</comment>
<dbReference type="InterPro" id="IPR011009">
    <property type="entry name" value="Kinase-like_dom_sf"/>
</dbReference>
<evidence type="ECO:0000313" key="20">
    <source>
        <dbReference type="Proteomes" id="UP000316759"/>
    </source>
</evidence>
<sequence>MFSLQNCAIIRKLGQGAYGEVYLARLKVSEKVMAIKCIPKTKLNKRGQDNLVSEISILQKLRHPHIVRLVDFSWDSERVYLFMEYCAGGDLSQFIRTKRRLSEQLVRRFLRQLGMFSVVLYICSALALQYLHKKNIIHMDLKPQNILLTSGTNPVLKVSDFGFAQCHTETIKTNELRGTLLYMAPEIYCEGIYHPSCDLWSVGVILYECLFGSAPYAFCDSRALREKLTSGEVIKLPTSVSISADCAALVKGLLKRNPLERINHEDFFAHPFLDLKHAPSARSLDKALEFLESAWDLEKRGDLKLAHECYTRGLAHLLSAVEYQTSPGERAELRRLAVRYFEQAEKVKKLLDEEKLASVNRPERPPRPKLLPVSKDPVVAANTAMDRLVIHQKPSIAVGCSLGRSQLQRQMTVPERPAILPESDSTCSLTNSVPSGRHSTYLGNLYSTFRRLLLGDKPTEKKNSNLSDAYQFATPEAITKNASAVLSSPPRPPPPAFHSVCGSRVTPNCSTQEVTRESELTLPSTSQPMHQQPCSVVSKLPSTAQGSMSPSSDPTTGKLLVSPEHPPTVPENLHSATRLNAGVVLPSQLSGHSDQVTNQSDGHPHSSCFKSIQSDGVRARTQSHTNVCETASPSSSSESSSVFSSDEFNRDSLVKSGRIGHAPEKLARLRQLTTCISPHIPTDAGSESDHTLAVLPEIPALQMALLSDTERLCELSKSRFSLNFDPVLWTALYNTSKQISEVTSILQKEGIILVTLSNPQTIYPIFFCDPSGDSNETRRRAFMKELRLVLDLVENSQQQRKAELVHPSEKPANASSPLNLSPVVQEVGVEPAEDIDPDHCCVS</sequence>
<evidence type="ECO:0000256" key="1">
    <source>
        <dbReference type="ARBA" id="ARBA00004496"/>
    </source>
</evidence>
<evidence type="ECO:0000256" key="4">
    <source>
        <dbReference type="ARBA" id="ARBA00022490"/>
    </source>
</evidence>
<gene>
    <name evidence="19" type="ORF">FGIG_07707</name>
</gene>
<dbReference type="EMBL" id="SUNJ01002549">
    <property type="protein sequence ID" value="TPP65891.1"/>
    <property type="molecule type" value="Genomic_DNA"/>
</dbReference>
<dbReference type="AlphaFoldDB" id="A0A504Z0H9"/>
<keyword evidence="4" id="KW-0963">Cytoplasm</keyword>
<dbReference type="GO" id="GO:0000422">
    <property type="term" value="P:autophagy of mitochondrion"/>
    <property type="evidence" value="ECO:0007669"/>
    <property type="project" value="TreeGrafter"/>
</dbReference>
<dbReference type="OrthoDB" id="346907at2759"/>
<feature type="region of interest" description="Disordered" evidence="16">
    <location>
        <begin position="800"/>
        <end position="820"/>
    </location>
</feature>
<evidence type="ECO:0000256" key="5">
    <source>
        <dbReference type="ARBA" id="ARBA00022527"/>
    </source>
</evidence>
<evidence type="ECO:0000313" key="19">
    <source>
        <dbReference type="EMBL" id="TPP65891.1"/>
    </source>
</evidence>
<evidence type="ECO:0000256" key="7">
    <source>
        <dbReference type="ARBA" id="ARBA00022737"/>
    </source>
</evidence>
<evidence type="ECO:0000256" key="14">
    <source>
        <dbReference type="ARBA" id="ARBA00048679"/>
    </source>
</evidence>
<feature type="compositionally biased region" description="Basic and acidic residues" evidence="16">
    <location>
        <begin position="800"/>
        <end position="809"/>
    </location>
</feature>
<feature type="compositionally biased region" description="Polar residues" evidence="16">
    <location>
        <begin position="608"/>
        <end position="631"/>
    </location>
</feature>
<dbReference type="SMART" id="SM00220">
    <property type="entry name" value="S_TKc"/>
    <property type="match status" value="1"/>
</dbReference>
<dbReference type="STRING" id="46835.A0A504Z0H9"/>
<organism evidence="19 20">
    <name type="scientific">Fasciola gigantica</name>
    <name type="common">Giant liver fluke</name>
    <dbReference type="NCBI Taxonomy" id="46835"/>
    <lineage>
        <taxon>Eukaryota</taxon>
        <taxon>Metazoa</taxon>
        <taxon>Spiralia</taxon>
        <taxon>Lophotrochozoa</taxon>
        <taxon>Platyhelminthes</taxon>
        <taxon>Trematoda</taxon>
        <taxon>Digenea</taxon>
        <taxon>Plagiorchiida</taxon>
        <taxon>Echinostomata</taxon>
        <taxon>Echinostomatoidea</taxon>
        <taxon>Fasciolidae</taxon>
        <taxon>Fasciola</taxon>
    </lineage>
</organism>
<dbReference type="InterPro" id="IPR017441">
    <property type="entry name" value="Protein_kinase_ATP_BS"/>
</dbReference>
<dbReference type="PANTHER" id="PTHR24348">
    <property type="entry name" value="SERINE/THREONINE-PROTEIN KINASE UNC-51-RELATED"/>
    <property type="match status" value="1"/>
</dbReference>
<dbReference type="InterPro" id="IPR007330">
    <property type="entry name" value="MIT_dom"/>
</dbReference>
<keyword evidence="17" id="KW-0812">Transmembrane</keyword>
<dbReference type="GO" id="GO:0042594">
    <property type="term" value="P:response to starvation"/>
    <property type="evidence" value="ECO:0007669"/>
    <property type="project" value="TreeGrafter"/>
</dbReference>
<dbReference type="GO" id="GO:0004674">
    <property type="term" value="F:protein serine/threonine kinase activity"/>
    <property type="evidence" value="ECO:0007669"/>
    <property type="project" value="UniProtKB-KW"/>
</dbReference>
<feature type="compositionally biased region" description="Polar residues" evidence="16">
    <location>
        <begin position="589"/>
        <end position="601"/>
    </location>
</feature>
<keyword evidence="8 15" id="KW-0547">Nucleotide-binding</keyword>
<protein>
    <recommendedName>
        <fullName evidence="3">Serine/threonine-protein kinase ULK3</fullName>
        <ecNumber evidence="2">2.7.11.1</ecNumber>
    </recommendedName>
    <alternativeName>
        <fullName evidence="12">Unc-51-like kinase 3</fullName>
    </alternativeName>
</protein>
<dbReference type="Gene3D" id="1.10.510.10">
    <property type="entry name" value="Transferase(Phosphotransferase) domain 1"/>
    <property type="match status" value="1"/>
</dbReference>
<dbReference type="GO" id="GO:0061709">
    <property type="term" value="P:reticulophagy"/>
    <property type="evidence" value="ECO:0007669"/>
    <property type="project" value="TreeGrafter"/>
</dbReference>
<keyword evidence="17" id="KW-0472">Membrane</keyword>
<evidence type="ECO:0000256" key="2">
    <source>
        <dbReference type="ARBA" id="ARBA00012513"/>
    </source>
</evidence>
<keyword evidence="6" id="KW-0808">Transferase</keyword>
<dbReference type="InterPro" id="IPR000719">
    <property type="entry name" value="Prot_kinase_dom"/>
</dbReference>
<dbReference type="SMART" id="SM00745">
    <property type="entry name" value="MIT"/>
    <property type="match status" value="1"/>
</dbReference>
<evidence type="ECO:0000256" key="15">
    <source>
        <dbReference type="PROSITE-ProRule" id="PRU10141"/>
    </source>
</evidence>
<evidence type="ECO:0000256" key="6">
    <source>
        <dbReference type="ARBA" id="ARBA00022679"/>
    </source>
</evidence>
<feature type="domain" description="Protein kinase" evidence="18">
    <location>
        <begin position="7"/>
        <end position="273"/>
    </location>
</feature>
<feature type="compositionally biased region" description="Low complexity" evidence="16">
    <location>
        <begin position="632"/>
        <end position="643"/>
    </location>
</feature>
<dbReference type="PROSITE" id="PS00108">
    <property type="entry name" value="PROTEIN_KINASE_ST"/>
    <property type="match status" value="1"/>
</dbReference>
<feature type="region of interest" description="Disordered" evidence="16">
    <location>
        <begin position="589"/>
        <end position="643"/>
    </location>
</feature>
<feature type="compositionally biased region" description="Polar residues" evidence="16">
    <location>
        <begin position="521"/>
        <end position="555"/>
    </location>
</feature>
<keyword evidence="5" id="KW-0723">Serine/threonine-protein kinase</keyword>
<evidence type="ECO:0000256" key="3">
    <source>
        <dbReference type="ARBA" id="ARBA00021644"/>
    </source>
</evidence>
<accession>A0A504Z0H9</accession>
<keyword evidence="7" id="KW-0677">Repeat</keyword>
<dbReference type="PROSITE" id="PS50011">
    <property type="entry name" value="PROTEIN_KINASE_DOM"/>
    <property type="match status" value="1"/>
</dbReference>
<feature type="region of interest" description="Disordered" evidence="16">
    <location>
        <begin position="484"/>
        <end position="573"/>
    </location>
</feature>
<dbReference type="InterPro" id="IPR036181">
    <property type="entry name" value="MIT_dom_sf"/>
</dbReference>
<dbReference type="GO" id="GO:0005776">
    <property type="term" value="C:autophagosome"/>
    <property type="evidence" value="ECO:0007669"/>
    <property type="project" value="TreeGrafter"/>
</dbReference>
<comment type="caution">
    <text evidence="19">The sequence shown here is derived from an EMBL/GenBank/DDBJ whole genome shotgun (WGS) entry which is preliminary data.</text>
</comment>
<dbReference type="InterPro" id="IPR045269">
    <property type="entry name" value="Atg1-like"/>
</dbReference>
<dbReference type="GO" id="GO:0005524">
    <property type="term" value="F:ATP binding"/>
    <property type="evidence" value="ECO:0007669"/>
    <property type="project" value="UniProtKB-UniRule"/>
</dbReference>
<dbReference type="FunFam" id="3.30.200.20:FF:000042">
    <property type="entry name" value="Aurora kinase A"/>
    <property type="match status" value="1"/>
</dbReference>
<dbReference type="Gene3D" id="1.20.58.80">
    <property type="entry name" value="Phosphotransferase system, lactose/cellobiose-type IIA subunit"/>
    <property type="match status" value="1"/>
</dbReference>